<gene>
    <name evidence="2" type="ORF">MSPICULIGERA_LOCUS14879</name>
    <name evidence="1" type="ORF">MSPICULIGERA_LOCUS457</name>
</gene>
<dbReference type="SUPFAM" id="SSF49354">
    <property type="entry name" value="PapD-like"/>
    <property type="match status" value="1"/>
</dbReference>
<dbReference type="AlphaFoldDB" id="A0AA36C4Q1"/>
<dbReference type="EMBL" id="CATQJA010002644">
    <property type="protein sequence ID" value="CAJ0576589.1"/>
    <property type="molecule type" value="Genomic_DNA"/>
</dbReference>
<comment type="caution">
    <text evidence="1">The sequence shown here is derived from an EMBL/GenBank/DDBJ whole genome shotgun (WGS) entry which is preliminary data.</text>
</comment>
<evidence type="ECO:0000313" key="1">
    <source>
        <dbReference type="EMBL" id="CAJ0557699.1"/>
    </source>
</evidence>
<keyword evidence="3" id="KW-1185">Reference proteome</keyword>
<protein>
    <submittedName>
        <fullName evidence="1">Uncharacterized protein</fullName>
    </submittedName>
</protein>
<dbReference type="InterPro" id="IPR013783">
    <property type="entry name" value="Ig-like_fold"/>
</dbReference>
<dbReference type="Proteomes" id="UP001177023">
    <property type="component" value="Unassembled WGS sequence"/>
</dbReference>
<reference evidence="1" key="1">
    <citation type="submission" date="2023-06" db="EMBL/GenBank/DDBJ databases">
        <authorList>
            <person name="Delattre M."/>
        </authorList>
    </citation>
    <scope>NUCLEOTIDE SEQUENCE</scope>
    <source>
        <strain evidence="1">AF72</strain>
    </source>
</reference>
<accession>A0AA36C4Q1</accession>
<evidence type="ECO:0000313" key="2">
    <source>
        <dbReference type="EMBL" id="CAJ0576589.1"/>
    </source>
</evidence>
<feature type="non-terminal residue" evidence="1">
    <location>
        <position position="112"/>
    </location>
</feature>
<sequence>MSKAPSADPNPLQVAAGGGTVKFRLKNPDTKGFLYHIEIADPANWQIAMPPFGTLPMGDGKFVEVTKKAGPACESKVSFKFYKEVKSGQDFDLDALLKSPPLHQFELKLIAK</sequence>
<name>A0AA36C4Q1_9BILA</name>
<dbReference type="EMBL" id="CATQJA010000074">
    <property type="protein sequence ID" value="CAJ0557699.1"/>
    <property type="molecule type" value="Genomic_DNA"/>
</dbReference>
<organism evidence="1 3">
    <name type="scientific">Mesorhabditis spiculigera</name>
    <dbReference type="NCBI Taxonomy" id="96644"/>
    <lineage>
        <taxon>Eukaryota</taxon>
        <taxon>Metazoa</taxon>
        <taxon>Ecdysozoa</taxon>
        <taxon>Nematoda</taxon>
        <taxon>Chromadorea</taxon>
        <taxon>Rhabditida</taxon>
        <taxon>Rhabditina</taxon>
        <taxon>Rhabditomorpha</taxon>
        <taxon>Rhabditoidea</taxon>
        <taxon>Rhabditidae</taxon>
        <taxon>Mesorhabditinae</taxon>
        <taxon>Mesorhabditis</taxon>
    </lineage>
</organism>
<proteinExistence type="predicted"/>
<evidence type="ECO:0000313" key="3">
    <source>
        <dbReference type="Proteomes" id="UP001177023"/>
    </source>
</evidence>
<dbReference type="InterPro" id="IPR008962">
    <property type="entry name" value="PapD-like_sf"/>
</dbReference>
<dbReference type="Gene3D" id="2.60.40.10">
    <property type="entry name" value="Immunoglobulins"/>
    <property type="match status" value="1"/>
</dbReference>